<accession>A0A2H4UUR6</accession>
<name>A0A2H4UUR6_9VIRU</name>
<dbReference type="Proteomes" id="UP000240325">
    <property type="component" value="Segment"/>
</dbReference>
<reference evidence="1" key="1">
    <citation type="journal article" date="2017" name="Elife">
        <title>The kinetoplastid-infecting Bodo saltans virus (BsV), a window into the most abundant giant viruses in the sea.</title>
        <authorList>
            <person name="Deeg C.M."/>
            <person name="Chow C.-E.T."/>
            <person name="Suttle C.A."/>
        </authorList>
    </citation>
    <scope>NUCLEOTIDE SEQUENCE</scope>
    <source>
        <strain evidence="1">NG1</strain>
    </source>
</reference>
<evidence type="ECO:0000313" key="2">
    <source>
        <dbReference type="Proteomes" id="UP000240325"/>
    </source>
</evidence>
<protein>
    <submittedName>
        <fullName evidence="1">Uncharacterized protein</fullName>
    </submittedName>
</protein>
<keyword evidence="2" id="KW-1185">Reference proteome</keyword>
<gene>
    <name evidence="1" type="ORF">BMW23_0625</name>
</gene>
<sequence>MGICMSYIKKTVSQDNTISNLEKQQLYLLPCDDKNVTYGYKTDGNIYMLVKNTATVSQYIIMHTIPNTNDMCCELCNKLYKWYTGHCEKCNCIYDTYFENHCNKCCVTFSNMQKHCNECHTTIEHMQNHCTKCHMTTDHMQNHCCNCKCTIDHMQNHCTKCHTTTDHMQNHCCNCKCTYDFMSRHVCNGIMQNDMHITNRRVMRLMV</sequence>
<dbReference type="EMBL" id="MF782455">
    <property type="protein sequence ID" value="ATZ80671.1"/>
    <property type="molecule type" value="Genomic_DNA"/>
</dbReference>
<organism evidence="1">
    <name type="scientific">Bodo saltans virus</name>
    <dbReference type="NCBI Taxonomy" id="2024608"/>
    <lineage>
        <taxon>Viruses</taxon>
        <taxon>Varidnaviria</taxon>
        <taxon>Bamfordvirae</taxon>
        <taxon>Nucleocytoviricota</taxon>
        <taxon>Megaviricetes</taxon>
        <taxon>Imitervirales</taxon>
        <taxon>Mimiviridae</taxon>
        <taxon>Klosneuvirinae</taxon>
        <taxon>Theiavirus</taxon>
        <taxon>Theiavirus salishense</taxon>
    </lineage>
</organism>
<evidence type="ECO:0000313" key="1">
    <source>
        <dbReference type="EMBL" id="ATZ80671.1"/>
    </source>
</evidence>
<proteinExistence type="predicted"/>